<reference evidence="1 2" key="1">
    <citation type="journal article" date="2018" name="Sci. Rep.">
        <title>Comparative analysis of the Pocillopora damicornis genome highlights role of immune system in coral evolution.</title>
        <authorList>
            <person name="Cunning R."/>
            <person name="Bay R.A."/>
            <person name="Gillette P."/>
            <person name="Baker A.C."/>
            <person name="Traylor-Knowles N."/>
        </authorList>
    </citation>
    <scope>NUCLEOTIDE SEQUENCE [LARGE SCALE GENOMIC DNA]</scope>
    <source>
        <strain evidence="1">RSMAS</strain>
        <tissue evidence="1">Whole animal</tissue>
    </source>
</reference>
<sequence length="184" mass="20844">MIRTEMRQFPLDNGASSKEINNPFHGKVSQRVIIGILQTTSFNAQYDKDTFAFGQYGVEYTKQIVTGEEYPCETLELNTTNGWKDLIGYHQFFLDAAGCLYRNAGNMVRFKDWGRGKNRTLFMFSRVANGRHDDLGLLPKNKGMINIHLKSVAQASQKTIVIYAEYEGMMEIDSIQGATLMGVH</sequence>
<dbReference type="EMBL" id="RCHS01002239">
    <property type="protein sequence ID" value="RMX48819.1"/>
    <property type="molecule type" value="Genomic_DNA"/>
</dbReference>
<evidence type="ECO:0000313" key="2">
    <source>
        <dbReference type="Proteomes" id="UP000275408"/>
    </source>
</evidence>
<proteinExistence type="predicted"/>
<name>A0A3M6U5I0_POCDA</name>
<accession>A0A3M6U5I0</accession>
<gene>
    <name evidence="1" type="ORF">pdam_00001619</name>
</gene>
<evidence type="ECO:0000313" key="1">
    <source>
        <dbReference type="EMBL" id="RMX48819.1"/>
    </source>
</evidence>
<comment type="caution">
    <text evidence="1">The sequence shown here is derived from an EMBL/GenBank/DDBJ whole genome shotgun (WGS) entry which is preliminary data.</text>
</comment>
<protein>
    <submittedName>
        <fullName evidence="1">Uncharacterized protein</fullName>
    </submittedName>
</protein>
<keyword evidence="2" id="KW-1185">Reference proteome</keyword>
<organism evidence="1 2">
    <name type="scientific">Pocillopora damicornis</name>
    <name type="common">Cauliflower coral</name>
    <name type="synonym">Millepora damicornis</name>
    <dbReference type="NCBI Taxonomy" id="46731"/>
    <lineage>
        <taxon>Eukaryota</taxon>
        <taxon>Metazoa</taxon>
        <taxon>Cnidaria</taxon>
        <taxon>Anthozoa</taxon>
        <taxon>Hexacorallia</taxon>
        <taxon>Scleractinia</taxon>
        <taxon>Astrocoeniina</taxon>
        <taxon>Pocilloporidae</taxon>
        <taxon>Pocillopora</taxon>
    </lineage>
</organism>
<dbReference type="AlphaFoldDB" id="A0A3M6U5I0"/>
<dbReference type="STRING" id="46731.A0A3M6U5I0"/>
<dbReference type="Proteomes" id="UP000275408">
    <property type="component" value="Unassembled WGS sequence"/>
</dbReference>